<sequence>MNSKAPDTDIKEKLLFASPSEACRLMGSSMHGLSQEEADKRLEQYGKNELAHKKQASMLRKLLANFTSMMALLLWAGGVMAIISGAIELGIAIFSVNLINGFFSFFQEFKADRATNALQKMLPAYTRVVRDGKEKKILATEIVPGDIMILEEGDRISADARILQSNDFRADQSTLTGESNPIRKSGDPLREKCTYLEAENMVFSGTSAAAGTCRALVVSTGMNSEFGKIANLTQSTEKSLSPLQKELNILTKQIALIAFSIGLIFFLIAVFLVQDPWMESFLFALGMIVAFIPEGLLPAVTLSLALAVQKMAKEHALVKKLSAVETLGCTNVICSDKTGTLTQNEMTVNHLWSLRAELTVSGEGYAPSGEIRDGNTVVTAKNSSALNLLLSGAALCSNAKLIPPDEGKERYTVLGDPTEACLNVVAQKGGIDVEALNQTYPRIMELPFDSRRKRMTTIHQLRETFEGSNRIAFVKGAPKEVMELCQRCYDGSSSRPMKEEDRRRIMQANDTYAKDGLRVLAVAYRSLRRDDESLPVSIREYSPENIETNLTFLGLVAMQDPPRSEVKEAVRLCRSAGIKIIMITGDYGLTAESIARKIGIIQSPNARVVSGAELSEMDDNALKEALKGEIVFARMAPEQKYRIVCALQEMGNIVAVTGDGVNDSPALKKADIGIAMGITGTDVAKEAADMILSDDNFATIVRAIEEGRTVYNNIRKFLRYIFDSNTPEAAAPTLYLLSGGMIPVPLTVLQILTIDIGTDMVPALGLGAESAEENVMKQPPRSAKERLLNKNVVLVGFLWYGLLGTLFSVGGYFLASLLNGWPGIPLAAEGTQGYAEATTMMLAGVIFSQIGMALNNRTDYESVFKRGLFSNRYINIGFIIEILILIALMYVPFLSGIFNTAPISWIEWLYLIIIPFAVFGIEEARKKILRMRRAKKELKS</sequence>
<dbReference type="SMART" id="SM00831">
    <property type="entry name" value="Cation_ATPase_N"/>
    <property type="match status" value="1"/>
</dbReference>
<dbReference type="InterPro" id="IPR001757">
    <property type="entry name" value="P_typ_ATPase"/>
</dbReference>
<name>A0A9D1EPD5_9FIRM</name>
<dbReference type="InterPro" id="IPR008250">
    <property type="entry name" value="ATPase_P-typ_transduc_dom_A_sf"/>
</dbReference>
<keyword evidence="10 12" id="KW-1133">Transmembrane helix</keyword>
<evidence type="ECO:0000256" key="7">
    <source>
        <dbReference type="ARBA" id="ARBA00022840"/>
    </source>
</evidence>
<evidence type="ECO:0000256" key="4">
    <source>
        <dbReference type="ARBA" id="ARBA00022553"/>
    </source>
</evidence>
<dbReference type="FunFam" id="3.40.50.1000:FF:000001">
    <property type="entry name" value="Phospholipid-transporting ATPase IC"/>
    <property type="match status" value="1"/>
</dbReference>
<dbReference type="GO" id="GO:0019829">
    <property type="term" value="F:ATPase-coupled monoatomic cation transmembrane transporter activity"/>
    <property type="evidence" value="ECO:0007669"/>
    <property type="project" value="TreeGrafter"/>
</dbReference>
<evidence type="ECO:0000256" key="6">
    <source>
        <dbReference type="ARBA" id="ARBA00022741"/>
    </source>
</evidence>
<evidence type="ECO:0000256" key="2">
    <source>
        <dbReference type="ARBA" id="ARBA00005675"/>
    </source>
</evidence>
<reference evidence="14" key="1">
    <citation type="submission" date="2020-10" db="EMBL/GenBank/DDBJ databases">
        <authorList>
            <person name="Gilroy R."/>
        </authorList>
    </citation>
    <scope>NUCLEOTIDE SEQUENCE</scope>
    <source>
        <strain evidence="14">CHK157-1446</strain>
    </source>
</reference>
<dbReference type="FunFam" id="3.40.50.1000:FF:000028">
    <property type="entry name" value="Calcium-transporting P-type ATPase, putative"/>
    <property type="match status" value="1"/>
</dbReference>
<dbReference type="Pfam" id="PF13246">
    <property type="entry name" value="Cation_ATPase"/>
    <property type="match status" value="1"/>
</dbReference>
<accession>A0A9D1EPD5</accession>
<dbReference type="SUPFAM" id="SSF81653">
    <property type="entry name" value="Calcium ATPase, transduction domain A"/>
    <property type="match status" value="1"/>
</dbReference>
<dbReference type="SUPFAM" id="SSF81660">
    <property type="entry name" value="Metal cation-transporting ATPase, ATP-binding domain N"/>
    <property type="match status" value="1"/>
</dbReference>
<evidence type="ECO:0000313" key="14">
    <source>
        <dbReference type="EMBL" id="HIS24662.1"/>
    </source>
</evidence>
<keyword evidence="3" id="KW-1003">Cell membrane</keyword>
<dbReference type="FunFam" id="2.70.150.10:FF:000160">
    <property type="entry name" value="Sarcoplasmic/endoplasmic reticulum calcium ATPase 1"/>
    <property type="match status" value="1"/>
</dbReference>
<dbReference type="Gene3D" id="3.40.1110.10">
    <property type="entry name" value="Calcium-transporting ATPase, cytoplasmic domain N"/>
    <property type="match status" value="1"/>
</dbReference>
<dbReference type="InterPro" id="IPR023298">
    <property type="entry name" value="ATPase_P-typ_TM_dom_sf"/>
</dbReference>
<dbReference type="Pfam" id="PF00122">
    <property type="entry name" value="E1-E2_ATPase"/>
    <property type="match status" value="1"/>
</dbReference>
<comment type="subcellular location">
    <subcellularLocation>
        <location evidence="1">Cell membrane</location>
        <topology evidence="1">Multi-pass membrane protein</topology>
    </subcellularLocation>
</comment>
<dbReference type="GO" id="GO:0016887">
    <property type="term" value="F:ATP hydrolysis activity"/>
    <property type="evidence" value="ECO:0007669"/>
    <property type="project" value="InterPro"/>
</dbReference>
<dbReference type="PRINTS" id="PR00121">
    <property type="entry name" value="NAKATPASE"/>
</dbReference>
<reference evidence="14" key="2">
    <citation type="journal article" date="2021" name="PeerJ">
        <title>Extensive microbial diversity within the chicken gut microbiome revealed by metagenomics and culture.</title>
        <authorList>
            <person name="Gilroy R."/>
            <person name="Ravi A."/>
            <person name="Getino M."/>
            <person name="Pursley I."/>
            <person name="Horton D.L."/>
            <person name="Alikhan N.F."/>
            <person name="Baker D."/>
            <person name="Gharbi K."/>
            <person name="Hall N."/>
            <person name="Watson M."/>
            <person name="Adriaenssens E.M."/>
            <person name="Foster-Nyarko E."/>
            <person name="Jarju S."/>
            <person name="Secka A."/>
            <person name="Antonio M."/>
            <person name="Oren A."/>
            <person name="Chaudhuri R.R."/>
            <person name="La Ragione R."/>
            <person name="Hildebrand F."/>
            <person name="Pallen M.J."/>
        </authorList>
    </citation>
    <scope>NUCLEOTIDE SEQUENCE</scope>
    <source>
        <strain evidence="14">CHK157-1446</strain>
    </source>
</reference>
<feature type="transmembrane region" description="Helical" evidence="12">
    <location>
        <begin position="280"/>
        <end position="308"/>
    </location>
</feature>
<keyword evidence="11 12" id="KW-0472">Membrane</keyword>
<dbReference type="InterPro" id="IPR018303">
    <property type="entry name" value="ATPase_P-typ_P_site"/>
</dbReference>
<dbReference type="SFLD" id="SFLDG00002">
    <property type="entry name" value="C1.7:_P-type_atpase_like"/>
    <property type="match status" value="1"/>
</dbReference>
<feature type="transmembrane region" description="Helical" evidence="12">
    <location>
        <begin position="89"/>
        <end position="106"/>
    </location>
</feature>
<dbReference type="InterPro" id="IPR044492">
    <property type="entry name" value="P_typ_ATPase_HD_dom"/>
</dbReference>
<feature type="transmembrane region" description="Helical" evidence="12">
    <location>
        <begin position="874"/>
        <end position="893"/>
    </location>
</feature>
<evidence type="ECO:0000256" key="5">
    <source>
        <dbReference type="ARBA" id="ARBA00022692"/>
    </source>
</evidence>
<dbReference type="InterPro" id="IPR050510">
    <property type="entry name" value="Cation_transp_ATPase_P-type"/>
</dbReference>
<evidence type="ECO:0000256" key="1">
    <source>
        <dbReference type="ARBA" id="ARBA00004651"/>
    </source>
</evidence>
<evidence type="ECO:0000256" key="10">
    <source>
        <dbReference type="ARBA" id="ARBA00022989"/>
    </source>
</evidence>
<dbReference type="GO" id="GO:0005886">
    <property type="term" value="C:plasma membrane"/>
    <property type="evidence" value="ECO:0007669"/>
    <property type="project" value="UniProtKB-SubCell"/>
</dbReference>
<feature type="transmembrane region" description="Helical" evidence="12">
    <location>
        <begin position="905"/>
        <end position="924"/>
    </location>
</feature>
<dbReference type="Proteomes" id="UP000823982">
    <property type="component" value="Unassembled WGS sequence"/>
</dbReference>
<evidence type="ECO:0000256" key="11">
    <source>
        <dbReference type="ARBA" id="ARBA00023136"/>
    </source>
</evidence>
<comment type="caution">
    <text evidence="14">The sequence shown here is derived from an EMBL/GenBank/DDBJ whole genome shotgun (WGS) entry which is preliminary data.</text>
</comment>
<evidence type="ECO:0000256" key="3">
    <source>
        <dbReference type="ARBA" id="ARBA00022475"/>
    </source>
</evidence>
<dbReference type="EMBL" id="DVIR01000040">
    <property type="protein sequence ID" value="HIS24662.1"/>
    <property type="molecule type" value="Genomic_DNA"/>
</dbReference>
<dbReference type="InterPro" id="IPR023214">
    <property type="entry name" value="HAD_sf"/>
</dbReference>
<dbReference type="InterPro" id="IPR006068">
    <property type="entry name" value="ATPase_P-typ_cation-transptr_C"/>
</dbReference>
<dbReference type="Gene3D" id="1.20.1110.10">
    <property type="entry name" value="Calcium-transporting ATPase, transmembrane domain"/>
    <property type="match status" value="1"/>
</dbReference>
<evidence type="ECO:0000259" key="13">
    <source>
        <dbReference type="SMART" id="SM00831"/>
    </source>
</evidence>
<keyword evidence="4" id="KW-0597">Phosphoprotein</keyword>
<evidence type="ECO:0000256" key="8">
    <source>
        <dbReference type="ARBA" id="ARBA00022842"/>
    </source>
</evidence>
<organism evidence="14 15">
    <name type="scientific">Candidatus Faeciplasma gallinarum</name>
    <dbReference type="NCBI Taxonomy" id="2840799"/>
    <lineage>
        <taxon>Bacteria</taxon>
        <taxon>Bacillati</taxon>
        <taxon>Bacillota</taxon>
        <taxon>Clostridia</taxon>
        <taxon>Eubacteriales</taxon>
        <taxon>Oscillospiraceae</taxon>
        <taxon>Oscillospiraceae incertae sedis</taxon>
        <taxon>Candidatus Faeciplasma</taxon>
    </lineage>
</organism>
<dbReference type="PANTHER" id="PTHR43294">
    <property type="entry name" value="SODIUM/POTASSIUM-TRANSPORTING ATPASE SUBUNIT ALPHA"/>
    <property type="match status" value="1"/>
</dbReference>
<evidence type="ECO:0000313" key="15">
    <source>
        <dbReference type="Proteomes" id="UP000823982"/>
    </source>
</evidence>
<dbReference type="InterPro" id="IPR004014">
    <property type="entry name" value="ATPase_P-typ_cation-transptr_N"/>
</dbReference>
<dbReference type="Gene3D" id="2.70.150.10">
    <property type="entry name" value="Calcium-transporting ATPase, cytoplasmic transduction domain A"/>
    <property type="match status" value="1"/>
</dbReference>
<feature type="transmembrane region" description="Helical" evidence="12">
    <location>
        <begin position="254"/>
        <end position="274"/>
    </location>
</feature>
<comment type="similarity">
    <text evidence="2">Belongs to the cation transport ATPase (P-type) (TC 3.A.3) family. Type IIA subfamily.</text>
</comment>
<dbReference type="SUPFAM" id="SSF81665">
    <property type="entry name" value="Calcium ATPase, transmembrane domain M"/>
    <property type="match status" value="1"/>
</dbReference>
<dbReference type="InterPro" id="IPR059000">
    <property type="entry name" value="ATPase_P-type_domA"/>
</dbReference>
<dbReference type="SUPFAM" id="SSF56784">
    <property type="entry name" value="HAD-like"/>
    <property type="match status" value="1"/>
</dbReference>
<dbReference type="Gene3D" id="3.40.50.1000">
    <property type="entry name" value="HAD superfamily/HAD-like"/>
    <property type="match status" value="1"/>
</dbReference>
<dbReference type="SFLD" id="SFLDF00027">
    <property type="entry name" value="p-type_atpase"/>
    <property type="match status" value="1"/>
</dbReference>
<feature type="transmembrane region" description="Helical" evidence="12">
    <location>
        <begin position="791"/>
        <end position="814"/>
    </location>
</feature>
<dbReference type="SFLD" id="SFLDS00003">
    <property type="entry name" value="Haloacid_Dehalogenase"/>
    <property type="match status" value="1"/>
</dbReference>
<feature type="transmembrane region" description="Helical" evidence="12">
    <location>
        <begin position="62"/>
        <end position="83"/>
    </location>
</feature>
<proteinExistence type="inferred from homology"/>
<protein>
    <submittedName>
        <fullName evidence="14">Cation-transporting P-type ATPase</fullName>
    </submittedName>
</protein>
<evidence type="ECO:0000256" key="9">
    <source>
        <dbReference type="ARBA" id="ARBA00022967"/>
    </source>
</evidence>
<keyword evidence="5 12" id="KW-0812">Transmembrane</keyword>
<dbReference type="InterPro" id="IPR036412">
    <property type="entry name" value="HAD-like_sf"/>
</dbReference>
<dbReference type="NCBIfam" id="TIGR01494">
    <property type="entry name" value="ATPase_P-type"/>
    <property type="match status" value="2"/>
</dbReference>
<keyword evidence="7" id="KW-0067">ATP-binding</keyword>
<dbReference type="PROSITE" id="PS00154">
    <property type="entry name" value="ATPASE_E1_E2"/>
    <property type="match status" value="1"/>
</dbReference>
<keyword evidence="8" id="KW-0460">Magnesium</keyword>
<feature type="transmembrane region" description="Helical" evidence="12">
    <location>
        <begin position="834"/>
        <end position="854"/>
    </location>
</feature>
<evidence type="ECO:0000256" key="12">
    <source>
        <dbReference type="SAM" id="Phobius"/>
    </source>
</evidence>
<dbReference type="AlphaFoldDB" id="A0A9D1EPD5"/>
<dbReference type="InterPro" id="IPR023299">
    <property type="entry name" value="ATPase_P-typ_cyto_dom_N"/>
</dbReference>
<dbReference type="PRINTS" id="PR00119">
    <property type="entry name" value="CATATPASE"/>
</dbReference>
<gene>
    <name evidence="14" type="ORF">IAD01_04580</name>
</gene>
<dbReference type="Pfam" id="PF00689">
    <property type="entry name" value="Cation_ATPase_C"/>
    <property type="match status" value="1"/>
</dbReference>
<keyword evidence="6" id="KW-0547">Nucleotide-binding</keyword>
<dbReference type="GO" id="GO:1902600">
    <property type="term" value="P:proton transmembrane transport"/>
    <property type="evidence" value="ECO:0007669"/>
    <property type="project" value="TreeGrafter"/>
</dbReference>
<feature type="domain" description="Cation-transporting P-type ATPase N-terminal" evidence="13">
    <location>
        <begin position="14"/>
        <end position="86"/>
    </location>
</feature>
<dbReference type="PANTHER" id="PTHR43294:SF21">
    <property type="entry name" value="CATION TRANSPORTING ATPASE"/>
    <property type="match status" value="1"/>
</dbReference>
<dbReference type="GO" id="GO:0005524">
    <property type="term" value="F:ATP binding"/>
    <property type="evidence" value="ECO:0007669"/>
    <property type="project" value="UniProtKB-KW"/>
</dbReference>
<keyword evidence="9" id="KW-1278">Translocase</keyword>
<dbReference type="Pfam" id="PF00690">
    <property type="entry name" value="Cation_ATPase_N"/>
    <property type="match status" value="1"/>
</dbReference>